<dbReference type="SUPFAM" id="SSF52788">
    <property type="entry name" value="Phosphotyrosine protein phosphatases I"/>
    <property type="match status" value="1"/>
</dbReference>
<protein>
    <submittedName>
        <fullName evidence="1">Uncharacterized protein</fullName>
    </submittedName>
</protein>
<dbReference type="RefSeq" id="WP_085766699.1">
    <property type="nucleotide sequence ID" value="NZ_CP019344.1"/>
</dbReference>
<proteinExistence type="predicted"/>
<organism evidence="1 2">
    <name type="scientific">Nonlabens spongiae</name>
    <dbReference type="NCBI Taxonomy" id="331648"/>
    <lineage>
        <taxon>Bacteria</taxon>
        <taxon>Pseudomonadati</taxon>
        <taxon>Bacteroidota</taxon>
        <taxon>Flavobacteriia</taxon>
        <taxon>Flavobacteriales</taxon>
        <taxon>Flavobacteriaceae</taxon>
        <taxon>Nonlabens</taxon>
    </lineage>
</organism>
<sequence>MKILVLGLDDAYFAPMLRGFLNYYLPKEYKLFSGKKDHKPTELTIELMEDVGIDISKRLSQPAGKKSYTDFNLIITTTVEAKNHLSDFELSKKTEVKNLEYELDASLTGKAFKKHLKKARKQLQKYGEQLMEESIR</sequence>
<dbReference type="Gene3D" id="3.40.50.2300">
    <property type="match status" value="1"/>
</dbReference>
<accession>A0A1W6MJX0</accession>
<reference evidence="1 2" key="1">
    <citation type="submission" date="2016-11" db="EMBL/GenBank/DDBJ databases">
        <title>Trade-off between light-utilization and light-protection in marine flavobacteria.</title>
        <authorList>
            <person name="Kumagai Y."/>
        </authorList>
    </citation>
    <scope>NUCLEOTIDE SEQUENCE [LARGE SCALE GENOMIC DNA]</scope>
    <source>
        <strain evidence="1 2">JCM 13191</strain>
    </source>
</reference>
<evidence type="ECO:0000313" key="2">
    <source>
        <dbReference type="Proteomes" id="UP000193431"/>
    </source>
</evidence>
<dbReference type="OrthoDB" id="9799096at2"/>
<gene>
    <name evidence="1" type="ORF">BST97_07745</name>
</gene>
<dbReference type="InterPro" id="IPR036196">
    <property type="entry name" value="Ptyr_pPase_sf"/>
</dbReference>
<dbReference type="STRING" id="331648.BST97_07745"/>
<evidence type="ECO:0000313" key="1">
    <source>
        <dbReference type="EMBL" id="ARN77901.1"/>
    </source>
</evidence>
<dbReference type="Proteomes" id="UP000193431">
    <property type="component" value="Chromosome"/>
</dbReference>
<keyword evidence="2" id="KW-1185">Reference proteome</keyword>
<dbReference type="AlphaFoldDB" id="A0A1W6MJX0"/>
<dbReference type="EMBL" id="CP019344">
    <property type="protein sequence ID" value="ARN77901.1"/>
    <property type="molecule type" value="Genomic_DNA"/>
</dbReference>
<name>A0A1W6MJX0_9FLAO</name>